<dbReference type="Gene3D" id="3.40.190.290">
    <property type="match status" value="1"/>
</dbReference>
<evidence type="ECO:0000256" key="4">
    <source>
        <dbReference type="ARBA" id="ARBA00023163"/>
    </source>
</evidence>
<dbReference type="Pfam" id="PF03466">
    <property type="entry name" value="LysR_substrate"/>
    <property type="match status" value="1"/>
</dbReference>
<dbReference type="SUPFAM" id="SSF46785">
    <property type="entry name" value="Winged helix' DNA-binding domain"/>
    <property type="match status" value="1"/>
</dbReference>
<organism evidence="5">
    <name type="scientific">Gordonia amarae</name>
    <dbReference type="NCBI Taxonomy" id="36821"/>
    <lineage>
        <taxon>Bacteria</taxon>
        <taxon>Bacillati</taxon>
        <taxon>Actinomycetota</taxon>
        <taxon>Actinomycetes</taxon>
        <taxon>Mycobacteriales</taxon>
        <taxon>Gordoniaceae</taxon>
        <taxon>Gordonia</taxon>
    </lineage>
</organism>
<keyword evidence="2" id="KW-0805">Transcription regulation</keyword>
<dbReference type="EMBL" id="CP045810">
    <property type="protein sequence ID" value="QHN41545.1"/>
    <property type="molecule type" value="Genomic_DNA"/>
</dbReference>
<evidence type="ECO:0000313" key="5">
    <source>
        <dbReference type="EMBL" id="QHN41545.1"/>
    </source>
</evidence>
<dbReference type="Pfam" id="PF00126">
    <property type="entry name" value="HTH_1"/>
    <property type="match status" value="1"/>
</dbReference>
<dbReference type="InterPro" id="IPR036388">
    <property type="entry name" value="WH-like_DNA-bd_sf"/>
</dbReference>
<dbReference type="InterPro" id="IPR005119">
    <property type="entry name" value="LysR_subst-bd"/>
</dbReference>
<reference evidence="5" key="1">
    <citation type="journal article" date="2021" name="Nat. Microbiol.">
        <title>Cocultivation of an ultrasmall environmental parasitic bacterium with lytic ability against bacteria associated with wastewater foams.</title>
        <authorList>
            <person name="Batinovic S."/>
            <person name="Rose J.J.A."/>
            <person name="Ratcliffe J."/>
            <person name="Seviour R.J."/>
            <person name="Petrovski S."/>
        </authorList>
    </citation>
    <scope>NUCLEOTIDE SEQUENCE</scope>
    <source>
        <strain evidence="5">CON44</strain>
    </source>
</reference>
<dbReference type="PANTHER" id="PTHR30419:SF28">
    <property type="entry name" value="HTH-TYPE TRANSCRIPTIONAL REGULATOR BSDA"/>
    <property type="match status" value="1"/>
</dbReference>
<dbReference type="GO" id="GO:0003700">
    <property type="term" value="F:DNA-binding transcription factor activity"/>
    <property type="evidence" value="ECO:0007669"/>
    <property type="project" value="InterPro"/>
</dbReference>
<evidence type="ECO:0000256" key="1">
    <source>
        <dbReference type="ARBA" id="ARBA00009437"/>
    </source>
</evidence>
<keyword evidence="4" id="KW-0804">Transcription</keyword>
<sequence length="310" mass="34272">MEVRELQWFLALAKSQSMTNTATELHISQPTLSRALGRVERKLGVKLFDRNQNRLRLNKYGEIFQSHVIKAIKELEDCEEEIRTLVDPESGVVSLGFLHSFGGWLIPTLMDRYRAKAPNTTFELEGGPANTIVEAVRSGRIDIGFVAPEPTTDDLVWVPLGKERLCLEVPETDEWADRTEVSIAEIAERPMVALGTEYGLRQTVDRLFEAAGLKPQITMEATELSTLRALVRHSAGIAIVPVAPDEHLIPTRRIVISDPGAFRPYGAVVRRSGPHGNAARQVLRFVAETSDFGAGRDPGTATPRTLSKAV</sequence>
<dbReference type="PRINTS" id="PR00039">
    <property type="entry name" value="HTHLYSR"/>
</dbReference>
<proteinExistence type="inferred from homology"/>
<dbReference type="PROSITE" id="PS50931">
    <property type="entry name" value="HTH_LYSR"/>
    <property type="match status" value="1"/>
</dbReference>
<dbReference type="GO" id="GO:0005829">
    <property type="term" value="C:cytosol"/>
    <property type="evidence" value="ECO:0007669"/>
    <property type="project" value="TreeGrafter"/>
</dbReference>
<dbReference type="Gene3D" id="1.10.10.10">
    <property type="entry name" value="Winged helix-like DNA-binding domain superfamily/Winged helix DNA-binding domain"/>
    <property type="match status" value="1"/>
</dbReference>
<gene>
    <name evidence="5" type="ORF">GII30_22420</name>
</gene>
<keyword evidence="3" id="KW-0238">DNA-binding</keyword>
<protein>
    <submittedName>
        <fullName evidence="5">LysR family transcriptional regulator</fullName>
    </submittedName>
</protein>
<dbReference type="RefSeq" id="WP_005183783.1">
    <property type="nucleotide sequence ID" value="NZ_CP045804.1"/>
</dbReference>
<dbReference type="InterPro" id="IPR000847">
    <property type="entry name" value="LysR_HTH_N"/>
</dbReference>
<dbReference type="AlphaFoldDB" id="A0A857LSJ9"/>
<evidence type="ECO:0000256" key="2">
    <source>
        <dbReference type="ARBA" id="ARBA00023015"/>
    </source>
</evidence>
<dbReference type="InterPro" id="IPR036390">
    <property type="entry name" value="WH_DNA-bd_sf"/>
</dbReference>
<accession>A0A857LSJ9</accession>
<name>A0A857LSJ9_9ACTN</name>
<comment type="similarity">
    <text evidence="1">Belongs to the LysR transcriptional regulatory family.</text>
</comment>
<dbReference type="FunFam" id="1.10.10.10:FF:000001">
    <property type="entry name" value="LysR family transcriptional regulator"/>
    <property type="match status" value="1"/>
</dbReference>
<dbReference type="SUPFAM" id="SSF53850">
    <property type="entry name" value="Periplasmic binding protein-like II"/>
    <property type="match status" value="1"/>
</dbReference>
<dbReference type="InterPro" id="IPR050950">
    <property type="entry name" value="HTH-type_LysR_regulators"/>
</dbReference>
<dbReference type="PANTHER" id="PTHR30419">
    <property type="entry name" value="HTH-TYPE TRANSCRIPTIONAL REGULATOR YBHD"/>
    <property type="match status" value="1"/>
</dbReference>
<evidence type="ECO:0000256" key="3">
    <source>
        <dbReference type="ARBA" id="ARBA00023125"/>
    </source>
</evidence>
<dbReference type="GO" id="GO:0003677">
    <property type="term" value="F:DNA binding"/>
    <property type="evidence" value="ECO:0007669"/>
    <property type="project" value="UniProtKB-KW"/>
</dbReference>